<name>A0A5S4YKS7_9BRAD</name>
<reference evidence="1 2" key="1">
    <citation type="submission" date="2019-08" db="EMBL/GenBank/DDBJ databases">
        <title>Bradyrhizobium hipponensis sp. nov., a rhizobium isolated from a Lupinus angustifolius root nodule in Tunisia.</title>
        <authorList>
            <person name="Off K."/>
            <person name="Rejili M."/>
            <person name="Mars M."/>
            <person name="Brachmann A."/>
            <person name="Marin M."/>
        </authorList>
    </citation>
    <scope>NUCLEOTIDE SEQUENCE [LARGE SCALE GENOMIC DNA]</scope>
    <source>
        <strain evidence="2">aSej3</strain>
    </source>
</reference>
<sequence>MVTCSHHNPVLGLWVPAFAGTTVEDVATAVVPLPDHKKMPLFCPTSQTALPPAYAYRKPLIRLTSLGYCAWGCFRAFVPGLPHAACDTTRLRPSCLAR</sequence>
<gene>
    <name evidence="1" type="ORF">FXV83_21560</name>
</gene>
<keyword evidence="2" id="KW-1185">Reference proteome</keyword>
<protein>
    <submittedName>
        <fullName evidence="1">Uncharacterized protein</fullName>
    </submittedName>
</protein>
<dbReference type="AlphaFoldDB" id="A0A5S4YKS7"/>
<proteinExistence type="predicted"/>
<dbReference type="EMBL" id="VSTH01000072">
    <property type="protein sequence ID" value="TYO64522.1"/>
    <property type="molecule type" value="Genomic_DNA"/>
</dbReference>
<evidence type="ECO:0000313" key="1">
    <source>
        <dbReference type="EMBL" id="TYO64522.1"/>
    </source>
</evidence>
<comment type="caution">
    <text evidence="1">The sequence shown here is derived from an EMBL/GenBank/DDBJ whole genome shotgun (WGS) entry which is preliminary data.</text>
</comment>
<accession>A0A5S4YKS7</accession>
<evidence type="ECO:0000313" key="2">
    <source>
        <dbReference type="Proteomes" id="UP000324797"/>
    </source>
</evidence>
<dbReference type="Proteomes" id="UP000324797">
    <property type="component" value="Unassembled WGS sequence"/>
</dbReference>
<organism evidence="1 2">
    <name type="scientific">Bradyrhizobium hipponense</name>
    <dbReference type="NCBI Taxonomy" id="2605638"/>
    <lineage>
        <taxon>Bacteria</taxon>
        <taxon>Pseudomonadati</taxon>
        <taxon>Pseudomonadota</taxon>
        <taxon>Alphaproteobacteria</taxon>
        <taxon>Hyphomicrobiales</taxon>
        <taxon>Nitrobacteraceae</taxon>
        <taxon>Bradyrhizobium</taxon>
    </lineage>
</organism>